<accession>A0ABV0N4T6</accession>
<dbReference type="InterPro" id="IPR042566">
    <property type="entry name" value="L1_C"/>
</dbReference>
<dbReference type="EMBL" id="JAHRIO010022179">
    <property type="protein sequence ID" value="MEQ2165899.1"/>
    <property type="molecule type" value="Genomic_DNA"/>
</dbReference>
<sequence>MTRSATVPLVKDKEKILRLRRQSSMEHDQILLFPNYTAVMGQRQSFQEVLQLLRENEIWYSLRFPGRLHIHYQIQVKVFNHPDGTKVFVNRKL</sequence>
<protein>
    <submittedName>
        <fullName evidence="1">Uncharacterized protein</fullName>
    </submittedName>
</protein>
<dbReference type="Gene3D" id="3.30.250.20">
    <property type="entry name" value="L1 transposable element, C-terminal domain"/>
    <property type="match status" value="1"/>
</dbReference>
<gene>
    <name evidence="1" type="ORF">GOODEAATRI_021929</name>
</gene>
<name>A0ABV0N4T6_9TELE</name>
<evidence type="ECO:0000313" key="2">
    <source>
        <dbReference type="Proteomes" id="UP001476798"/>
    </source>
</evidence>
<organism evidence="1 2">
    <name type="scientific">Goodea atripinnis</name>
    <dbReference type="NCBI Taxonomy" id="208336"/>
    <lineage>
        <taxon>Eukaryota</taxon>
        <taxon>Metazoa</taxon>
        <taxon>Chordata</taxon>
        <taxon>Craniata</taxon>
        <taxon>Vertebrata</taxon>
        <taxon>Euteleostomi</taxon>
        <taxon>Actinopterygii</taxon>
        <taxon>Neopterygii</taxon>
        <taxon>Teleostei</taxon>
        <taxon>Neoteleostei</taxon>
        <taxon>Acanthomorphata</taxon>
        <taxon>Ovalentaria</taxon>
        <taxon>Atherinomorphae</taxon>
        <taxon>Cyprinodontiformes</taxon>
        <taxon>Goodeidae</taxon>
        <taxon>Goodea</taxon>
    </lineage>
</organism>
<reference evidence="1 2" key="1">
    <citation type="submission" date="2021-06" db="EMBL/GenBank/DDBJ databases">
        <authorList>
            <person name="Palmer J.M."/>
        </authorList>
    </citation>
    <scope>NUCLEOTIDE SEQUENCE [LARGE SCALE GENOMIC DNA]</scope>
    <source>
        <strain evidence="1 2">GA_2019</strain>
        <tissue evidence="1">Muscle</tissue>
    </source>
</reference>
<dbReference type="Proteomes" id="UP001476798">
    <property type="component" value="Unassembled WGS sequence"/>
</dbReference>
<keyword evidence="2" id="KW-1185">Reference proteome</keyword>
<evidence type="ECO:0000313" key="1">
    <source>
        <dbReference type="EMBL" id="MEQ2165899.1"/>
    </source>
</evidence>
<comment type="caution">
    <text evidence="1">The sequence shown here is derived from an EMBL/GenBank/DDBJ whole genome shotgun (WGS) entry which is preliminary data.</text>
</comment>
<proteinExistence type="predicted"/>